<sequence>MERTTEPQILLGASEFIHGPLLKHHRPDNSFKQLTNNIKEVDSEDSMDNFNEDTNLSHNLGDCHVILITGVLAMEYVLVVMKIQGMGLPIRQDDMPFDLESSTVAVDVLEVLGKELMVGPWLDVFGSGVGHRVYIQNLATTSSHMAIVGFFAVKCGAVLNSHFSKLLDSSKVISMVHTKSAEEQEAEVKAHATDQCKHANRSAETQPQQLQAEWKAHNDSALPRAACTDLDNATGDTILPIMVTGGVLNLVSINITHSPAHLDMVNWLMSKHGWHIVLVQETGLLCDAEVGMEDHIHCQLTNNIHFNSPSTPTLHAKQTAVQLSKLDHQLHEGHISQAQFDSKKMAINSS</sequence>
<dbReference type="VEuPathDB" id="AmoebaDB:ACA1_121490"/>
<dbReference type="GeneID" id="14911875"/>
<organism evidence="1 2">
    <name type="scientific">Acanthamoeba castellanii (strain ATCC 30010 / Neff)</name>
    <dbReference type="NCBI Taxonomy" id="1257118"/>
    <lineage>
        <taxon>Eukaryota</taxon>
        <taxon>Amoebozoa</taxon>
        <taxon>Discosea</taxon>
        <taxon>Longamoebia</taxon>
        <taxon>Centramoebida</taxon>
        <taxon>Acanthamoebidae</taxon>
        <taxon>Acanthamoeba</taxon>
    </lineage>
</organism>
<dbReference type="Proteomes" id="UP000011083">
    <property type="component" value="Unassembled WGS sequence"/>
</dbReference>
<evidence type="ECO:0000313" key="1">
    <source>
        <dbReference type="EMBL" id="ELR11441.1"/>
    </source>
</evidence>
<reference evidence="1 2" key="1">
    <citation type="journal article" date="2013" name="Genome Biol.">
        <title>Genome of Acanthamoeba castellanii highlights extensive lateral gene transfer and early evolution of tyrosine kinase signaling.</title>
        <authorList>
            <person name="Clarke M."/>
            <person name="Lohan A.J."/>
            <person name="Liu B."/>
            <person name="Lagkouvardos I."/>
            <person name="Roy S."/>
            <person name="Zafar N."/>
            <person name="Bertelli C."/>
            <person name="Schilde C."/>
            <person name="Kianianmomeni A."/>
            <person name="Burglin T.R."/>
            <person name="Frech C."/>
            <person name="Turcotte B."/>
            <person name="Kopec K.O."/>
            <person name="Synnott J.M."/>
            <person name="Choo C."/>
            <person name="Paponov I."/>
            <person name="Finkler A."/>
            <person name="Soon Heng Tan C."/>
            <person name="Hutchins A.P."/>
            <person name="Weinmeier T."/>
            <person name="Rattei T."/>
            <person name="Chu J.S."/>
            <person name="Gimenez G."/>
            <person name="Irimia M."/>
            <person name="Rigden D.J."/>
            <person name="Fitzpatrick D.A."/>
            <person name="Lorenzo-Morales J."/>
            <person name="Bateman A."/>
            <person name="Chiu C.H."/>
            <person name="Tang P."/>
            <person name="Hegemann P."/>
            <person name="Fromm H."/>
            <person name="Raoult D."/>
            <person name="Greub G."/>
            <person name="Miranda-Saavedra D."/>
            <person name="Chen N."/>
            <person name="Nash P."/>
            <person name="Ginger M.L."/>
            <person name="Horn M."/>
            <person name="Schaap P."/>
            <person name="Caler L."/>
            <person name="Loftus B."/>
        </authorList>
    </citation>
    <scope>NUCLEOTIDE SEQUENCE [LARGE SCALE GENOMIC DNA]</scope>
    <source>
        <strain evidence="1 2">Neff</strain>
    </source>
</reference>
<proteinExistence type="predicted"/>
<dbReference type="KEGG" id="acan:ACA1_121490"/>
<dbReference type="EMBL" id="KB008151">
    <property type="protein sequence ID" value="ELR11441.1"/>
    <property type="molecule type" value="Genomic_DNA"/>
</dbReference>
<name>L8GGW5_ACACF</name>
<gene>
    <name evidence="1" type="ORF">ACA1_121490</name>
</gene>
<dbReference type="AlphaFoldDB" id="L8GGW5"/>
<protein>
    <submittedName>
        <fullName evidence="1">Uncharacterized protein</fullName>
    </submittedName>
</protein>
<evidence type="ECO:0000313" key="2">
    <source>
        <dbReference type="Proteomes" id="UP000011083"/>
    </source>
</evidence>
<accession>L8GGW5</accession>
<dbReference type="RefSeq" id="XP_004333454.1">
    <property type="nucleotide sequence ID" value="XM_004333406.1"/>
</dbReference>
<keyword evidence="2" id="KW-1185">Reference proteome</keyword>